<dbReference type="OrthoDB" id="5816872at2"/>
<protein>
    <submittedName>
        <fullName evidence="1">Uncharacterized protein</fullName>
    </submittedName>
</protein>
<evidence type="ECO:0000313" key="1">
    <source>
        <dbReference type="EMBL" id="RWX57545.1"/>
    </source>
</evidence>
<dbReference type="AlphaFoldDB" id="A0A3S3R3J2"/>
<accession>A0A3S3R3J2</accession>
<evidence type="ECO:0000313" key="2">
    <source>
        <dbReference type="Proteomes" id="UP000287563"/>
    </source>
</evidence>
<dbReference type="RefSeq" id="WP_128782851.1">
    <property type="nucleotide sequence ID" value="NZ_JAKJSG010000140.1"/>
</dbReference>
<organism evidence="1 2">
    <name type="scientific">Photobacterium chitinilyticum</name>
    <dbReference type="NCBI Taxonomy" id="2485123"/>
    <lineage>
        <taxon>Bacteria</taxon>
        <taxon>Pseudomonadati</taxon>
        <taxon>Pseudomonadota</taxon>
        <taxon>Gammaproteobacteria</taxon>
        <taxon>Vibrionales</taxon>
        <taxon>Vibrionaceae</taxon>
        <taxon>Photobacterium</taxon>
    </lineage>
</organism>
<keyword evidence="2" id="KW-1185">Reference proteome</keyword>
<sequence>MITFTVDSINKILPILISETKQPENGFLFDDGAETHRVLDLEPKVDCFECNGQYSYETIGYILKLANDVKMSFKVCDDKVVLC</sequence>
<proteinExistence type="predicted"/>
<name>A0A3S3R3J2_9GAMM</name>
<dbReference type="Proteomes" id="UP000287563">
    <property type="component" value="Unassembled WGS sequence"/>
</dbReference>
<gene>
    <name evidence="1" type="ORF">EDI28_05880</name>
</gene>
<comment type="caution">
    <text evidence="1">The sequence shown here is derived from an EMBL/GenBank/DDBJ whole genome shotgun (WGS) entry which is preliminary data.</text>
</comment>
<reference evidence="1 2" key="1">
    <citation type="submission" date="2018-11" db="EMBL/GenBank/DDBJ databases">
        <title>Photobacterium sp. BEI247 sp. nov., a marine bacterium isolated from Yongle Blue Hole in the South China Sea.</title>
        <authorList>
            <person name="Wang X."/>
        </authorList>
    </citation>
    <scope>NUCLEOTIDE SEQUENCE [LARGE SCALE GENOMIC DNA]</scope>
    <source>
        <strain evidence="2">BEI247</strain>
    </source>
</reference>
<dbReference type="EMBL" id="RJLM01000001">
    <property type="protein sequence ID" value="RWX57545.1"/>
    <property type="molecule type" value="Genomic_DNA"/>
</dbReference>